<dbReference type="InterPro" id="IPR003599">
    <property type="entry name" value="Ig_sub"/>
</dbReference>
<dbReference type="SMART" id="SM00409">
    <property type="entry name" value="IG"/>
    <property type="match status" value="1"/>
</dbReference>
<dbReference type="InterPro" id="IPR013783">
    <property type="entry name" value="Ig-like_fold"/>
</dbReference>
<gene>
    <name evidence="3" type="ORF">G0U57_014676</name>
</gene>
<keyword evidence="1" id="KW-1133">Transmembrane helix</keyword>
<dbReference type="PROSITE" id="PS50835">
    <property type="entry name" value="IG_LIKE"/>
    <property type="match status" value="1"/>
</dbReference>
<reference evidence="3 4" key="1">
    <citation type="journal article" date="2020" name="G3 (Bethesda)">
        <title>Draft Genome of the Common Snapping Turtle, Chelydra serpentina, a Model for Phenotypic Plasticity in Reptiles.</title>
        <authorList>
            <person name="Das D."/>
            <person name="Singh S.K."/>
            <person name="Bierstedt J."/>
            <person name="Erickson A."/>
            <person name="Galli G.L.J."/>
            <person name="Crossley D.A. 2nd"/>
            <person name="Rhen T."/>
        </authorList>
    </citation>
    <scope>NUCLEOTIDE SEQUENCE [LARGE SCALE GENOMIC DNA]</scope>
    <source>
        <strain evidence="3">KW</strain>
    </source>
</reference>
<keyword evidence="1" id="KW-0472">Membrane</keyword>
<proteinExistence type="predicted"/>
<dbReference type="EMBL" id="JAHGAV010000433">
    <property type="protein sequence ID" value="KAG6925350.1"/>
    <property type="molecule type" value="Genomic_DNA"/>
</dbReference>
<keyword evidence="1" id="KW-0812">Transmembrane</keyword>
<sequence length="195" mass="22012">MKRQTERKREKKWIPLPGRYFQLTVHGGTEQSKRMDRFSVMANSILAVFSVMQLGLIPTMAEGETTVFGAVGEQVILPCIDKSQSDGLTWKYNGQIVIQYMSRLLKGRTPNSPLPCPLDRARESPLSWGAAFTHSLLTLPKGRTLALSDRSELNKQEISKGNFSLILSQLRHSDAGKYVCEFSSRTFMVQLQVFE</sequence>
<feature type="transmembrane region" description="Helical" evidence="1">
    <location>
        <begin position="40"/>
        <end position="61"/>
    </location>
</feature>
<dbReference type="Proteomes" id="UP000765507">
    <property type="component" value="Unassembled WGS sequence"/>
</dbReference>
<organism evidence="3 4">
    <name type="scientific">Chelydra serpentina</name>
    <name type="common">Snapping turtle</name>
    <name type="synonym">Testudo serpentina</name>
    <dbReference type="NCBI Taxonomy" id="8475"/>
    <lineage>
        <taxon>Eukaryota</taxon>
        <taxon>Metazoa</taxon>
        <taxon>Chordata</taxon>
        <taxon>Craniata</taxon>
        <taxon>Vertebrata</taxon>
        <taxon>Euteleostomi</taxon>
        <taxon>Archelosauria</taxon>
        <taxon>Testudinata</taxon>
        <taxon>Testudines</taxon>
        <taxon>Cryptodira</taxon>
        <taxon>Durocryptodira</taxon>
        <taxon>Americhelydia</taxon>
        <taxon>Chelydroidea</taxon>
        <taxon>Chelydridae</taxon>
        <taxon>Chelydra</taxon>
    </lineage>
</organism>
<dbReference type="OrthoDB" id="8657369at2759"/>
<evidence type="ECO:0000313" key="4">
    <source>
        <dbReference type="Proteomes" id="UP000765507"/>
    </source>
</evidence>
<protein>
    <submittedName>
        <fullName evidence="3">CD4 molecule</fullName>
    </submittedName>
</protein>
<dbReference type="InterPro" id="IPR036179">
    <property type="entry name" value="Ig-like_dom_sf"/>
</dbReference>
<dbReference type="SUPFAM" id="SSF48726">
    <property type="entry name" value="Immunoglobulin"/>
    <property type="match status" value="1"/>
</dbReference>
<evidence type="ECO:0000256" key="1">
    <source>
        <dbReference type="SAM" id="Phobius"/>
    </source>
</evidence>
<dbReference type="PANTHER" id="PTHR11422:SF0">
    <property type="entry name" value="T-CELL SURFACE GLYCOPROTEIN CD4"/>
    <property type="match status" value="1"/>
</dbReference>
<dbReference type="PANTHER" id="PTHR11422">
    <property type="entry name" value="T-CELL SURFACE GLYCOPROTEIN CD4"/>
    <property type="match status" value="1"/>
</dbReference>
<dbReference type="Gene3D" id="2.60.40.10">
    <property type="entry name" value="Immunoglobulins"/>
    <property type="match status" value="1"/>
</dbReference>
<dbReference type="AlphaFoldDB" id="A0A8T1S8Y8"/>
<accession>A0A8T1S8Y8</accession>
<dbReference type="InterPro" id="IPR007110">
    <property type="entry name" value="Ig-like_dom"/>
</dbReference>
<comment type="caution">
    <text evidence="3">The sequence shown here is derived from an EMBL/GenBank/DDBJ whole genome shotgun (WGS) entry which is preliminary data.</text>
</comment>
<evidence type="ECO:0000313" key="3">
    <source>
        <dbReference type="EMBL" id="KAG6925350.1"/>
    </source>
</evidence>
<feature type="non-terminal residue" evidence="3">
    <location>
        <position position="195"/>
    </location>
</feature>
<feature type="domain" description="Ig-like" evidence="2">
    <location>
        <begin position="58"/>
        <end position="190"/>
    </location>
</feature>
<name>A0A8T1S8Y8_CHESE</name>
<evidence type="ECO:0000259" key="2">
    <source>
        <dbReference type="PROSITE" id="PS50835"/>
    </source>
</evidence>
<keyword evidence="4" id="KW-1185">Reference proteome</keyword>